<dbReference type="InterPro" id="IPR058031">
    <property type="entry name" value="AAA_lid_NorR"/>
</dbReference>
<evidence type="ECO:0000256" key="2">
    <source>
        <dbReference type="ARBA" id="ARBA00022840"/>
    </source>
</evidence>
<dbReference type="GO" id="GO:0005524">
    <property type="term" value="F:ATP binding"/>
    <property type="evidence" value="ECO:0007669"/>
    <property type="project" value="UniProtKB-KW"/>
</dbReference>
<proteinExistence type="predicted"/>
<dbReference type="GO" id="GO:0006355">
    <property type="term" value="P:regulation of DNA-templated transcription"/>
    <property type="evidence" value="ECO:0007669"/>
    <property type="project" value="InterPro"/>
</dbReference>
<dbReference type="InterPro" id="IPR009057">
    <property type="entry name" value="Homeodomain-like_sf"/>
</dbReference>
<dbReference type="Gene3D" id="3.40.50.2300">
    <property type="match status" value="1"/>
</dbReference>
<dbReference type="SUPFAM" id="SSF46689">
    <property type="entry name" value="Homeodomain-like"/>
    <property type="match status" value="1"/>
</dbReference>
<dbReference type="SUPFAM" id="SSF159800">
    <property type="entry name" value="PrpR receptor domain-like"/>
    <property type="match status" value="1"/>
</dbReference>
<protein>
    <recommendedName>
        <fullName evidence="6">Sigma-54 factor interaction domain-containing protein</fullName>
    </recommendedName>
</protein>
<comment type="caution">
    <text evidence="7">The sequence shown here is derived from an EMBL/GenBank/DDBJ whole genome shotgun (WGS) entry which is preliminary data.</text>
</comment>
<dbReference type="PROSITE" id="PS50045">
    <property type="entry name" value="SIGMA54_INTERACT_4"/>
    <property type="match status" value="1"/>
</dbReference>
<evidence type="ECO:0000256" key="5">
    <source>
        <dbReference type="SAM" id="Coils"/>
    </source>
</evidence>
<dbReference type="EMBL" id="PDOE01000002">
    <property type="protein sequence ID" value="RKL68102.1"/>
    <property type="molecule type" value="Genomic_DNA"/>
</dbReference>
<evidence type="ECO:0000256" key="1">
    <source>
        <dbReference type="ARBA" id="ARBA00022741"/>
    </source>
</evidence>
<name>A0A3A9KC44_9BACI</name>
<keyword evidence="1" id="KW-0547">Nucleotide-binding</keyword>
<dbReference type="Proteomes" id="UP000281498">
    <property type="component" value="Unassembled WGS sequence"/>
</dbReference>
<dbReference type="InterPro" id="IPR010524">
    <property type="entry name" value="Sig_transdc_resp-reg_PrpR_N"/>
</dbReference>
<dbReference type="OrthoDB" id="9771372at2"/>
<keyword evidence="3" id="KW-0805">Transcription regulation</keyword>
<dbReference type="Gene3D" id="3.40.50.300">
    <property type="entry name" value="P-loop containing nucleotide triphosphate hydrolases"/>
    <property type="match status" value="1"/>
</dbReference>
<dbReference type="Gene3D" id="3.40.50.10660">
    <property type="entry name" value="PrpR receptor domain-like"/>
    <property type="match status" value="1"/>
</dbReference>
<dbReference type="SUPFAM" id="SSF52540">
    <property type="entry name" value="P-loop containing nucleoside triphosphate hydrolases"/>
    <property type="match status" value="1"/>
</dbReference>
<dbReference type="GO" id="GO:0000156">
    <property type="term" value="F:phosphorelay response regulator activity"/>
    <property type="evidence" value="ECO:0007669"/>
    <property type="project" value="InterPro"/>
</dbReference>
<dbReference type="InterPro" id="IPR027417">
    <property type="entry name" value="P-loop_NTPase"/>
</dbReference>
<keyword evidence="8" id="KW-1185">Reference proteome</keyword>
<dbReference type="Pfam" id="PF25601">
    <property type="entry name" value="AAA_lid_14"/>
    <property type="match status" value="1"/>
</dbReference>
<dbReference type="AlphaFoldDB" id="A0A3A9KC44"/>
<feature type="coiled-coil region" evidence="5">
    <location>
        <begin position="175"/>
        <end position="209"/>
    </location>
</feature>
<evidence type="ECO:0000256" key="3">
    <source>
        <dbReference type="ARBA" id="ARBA00023015"/>
    </source>
</evidence>
<evidence type="ECO:0000256" key="4">
    <source>
        <dbReference type="ARBA" id="ARBA00023163"/>
    </source>
</evidence>
<evidence type="ECO:0000259" key="6">
    <source>
        <dbReference type="PROSITE" id="PS50045"/>
    </source>
</evidence>
<dbReference type="PRINTS" id="PR01590">
    <property type="entry name" value="HTHFIS"/>
</dbReference>
<organism evidence="7 8">
    <name type="scientific">Salipaludibacillus neizhouensis</name>
    <dbReference type="NCBI Taxonomy" id="885475"/>
    <lineage>
        <taxon>Bacteria</taxon>
        <taxon>Bacillati</taxon>
        <taxon>Bacillota</taxon>
        <taxon>Bacilli</taxon>
        <taxon>Bacillales</taxon>
        <taxon>Bacillaceae</taxon>
    </lineage>
</organism>
<dbReference type="InterPro" id="IPR002078">
    <property type="entry name" value="Sigma_54_int"/>
</dbReference>
<dbReference type="InterPro" id="IPR002197">
    <property type="entry name" value="HTH_Fis"/>
</dbReference>
<dbReference type="Gene3D" id="1.10.10.60">
    <property type="entry name" value="Homeodomain-like"/>
    <property type="match status" value="1"/>
</dbReference>
<keyword evidence="2" id="KW-0067">ATP-binding</keyword>
<accession>A0A3A9KC44</accession>
<keyword evidence="4" id="KW-0804">Transcription</keyword>
<dbReference type="GO" id="GO:0043565">
    <property type="term" value="F:sequence-specific DNA binding"/>
    <property type="evidence" value="ECO:0007669"/>
    <property type="project" value="InterPro"/>
</dbReference>
<keyword evidence="5" id="KW-0175">Coiled coil</keyword>
<dbReference type="PANTHER" id="PTHR32071">
    <property type="entry name" value="TRANSCRIPTIONAL REGULATORY PROTEIN"/>
    <property type="match status" value="1"/>
</dbReference>
<evidence type="ECO:0000313" key="7">
    <source>
        <dbReference type="EMBL" id="RKL68102.1"/>
    </source>
</evidence>
<reference evidence="7 8" key="1">
    <citation type="submission" date="2017-10" db="EMBL/GenBank/DDBJ databases">
        <title>Bacillus sp. nov., a halophilic bacterium isolated from a Keqin Lake.</title>
        <authorList>
            <person name="Wang H."/>
        </authorList>
    </citation>
    <scope>NUCLEOTIDE SEQUENCE [LARGE SCALE GENOMIC DNA]</scope>
    <source>
        <strain evidence="7 8">KCTC 13187</strain>
    </source>
</reference>
<dbReference type="Pfam" id="PF02954">
    <property type="entry name" value="HTH_8"/>
    <property type="match status" value="1"/>
</dbReference>
<feature type="domain" description="Sigma-54 factor interaction" evidence="6">
    <location>
        <begin position="385"/>
        <end position="520"/>
    </location>
</feature>
<dbReference type="Pfam" id="PF00158">
    <property type="entry name" value="Sigma54_activat"/>
    <property type="match status" value="1"/>
</dbReference>
<gene>
    <name evidence="7" type="ORF">CR203_06295</name>
</gene>
<dbReference type="Gene3D" id="1.10.8.60">
    <property type="match status" value="1"/>
</dbReference>
<evidence type="ECO:0000313" key="8">
    <source>
        <dbReference type="Proteomes" id="UP000281498"/>
    </source>
</evidence>
<dbReference type="Pfam" id="PF06506">
    <property type="entry name" value="PrpR_N"/>
    <property type="match status" value="1"/>
</dbReference>
<dbReference type="RefSeq" id="WP_110938441.1">
    <property type="nucleotide sequence ID" value="NZ_KZ614147.1"/>
</dbReference>
<sequence length="597" mass="68996">MKIKVLVIAPYKGMVELIKNMDSQFHDFEITLHEADLNQSLELVQMYKDEQKNFDFIISRGGTAKMLRENNSLPVIDVGVSGYDILRILTFLKNYKTKIGMVGFKNVIHSFEAVSNVINIDIDYKIIKHESEVQNTLDKLKEEGISIIVGDAITVRLASEKGMQGVLITSGKESIMEAFNNVRRMNDEIQRLRSKSSVYENLLNRLETNIGLLSENGDVLFSNSSFNNYLNIDGKGASLYNYHSYFKTIILEQLENNYIRFQLATNQFGEVFDIYTGRLNNIESKVINYIELKKEIDNEESQLKFIYSHPFIERTPEYIMSGEIYKKAKAIAKRKMDHNHPILLLGEKGTGKRMFVNMIGQEIRLHENHIIEIEINNPSTVSFNKLINVIQKENENSIIHIRGMENTTKSQQKKVFSSIPNIKSALIFSFIGEIVDIKENKWNIDQEFLSYIKDEPIFLEAIRDRGSILEDLINTFILHFNEEFGKQVVGVGSDSMEILLSHPWYGNLIELRTVVRKLVENSESEYINNVSEILTQRNKQDYNGVFLGSYLNLRQSLVDIEKDVIQQVLEEEKMNQSKAAKRLEINRSTLWRKIKRS</sequence>